<comment type="similarity">
    <text evidence="9">Belongs to the insect chemoreceptor superfamily. Heteromeric odorant receptor channel (TC 1.A.69) family.</text>
</comment>
<sequence length="397" mass="46086">MRTRVKRLKVSRSSKTKGGFSYEFRIYKIITWPAGLWPLERDNIFNVLRFLLAASSQMFIVVAALVEIYRKCGNVADVLDYYALSIAFWLSFVRLVLVRIHLAKIHKICYNARKTWARIKDPDLVKIMISHAKTGKRFYYLQMSIAFVIVTLYVFNPLILRRYDAANLPMQTVCTFNNADVLKHTAVYFIETLSFVYLAVGFISIDLLFLGIAMHLCGQLKILQKEFSEIVGKSTSQADCIRYVISLSRRFQRVVELTDDIRKTFSEILLVNFVVNLFLITSQSVTLLLALKINNYFLAVKCSQTFPILLIEMFLYCYVGELLRHAFDDIPRAIYSSRWYLLPPKIRRGYLLHVMAQASKTFDLTAGKMIRMNMCTFIQLVRSIVSFFSLLLLMFDK</sequence>
<dbReference type="PANTHER" id="PTHR21137">
    <property type="entry name" value="ODORANT RECEPTOR"/>
    <property type="match status" value="1"/>
</dbReference>
<feature type="transmembrane region" description="Helical" evidence="9">
    <location>
        <begin position="296"/>
        <end position="319"/>
    </location>
</feature>
<keyword evidence="7 9" id="KW-0675">Receptor</keyword>
<evidence type="ECO:0000256" key="5">
    <source>
        <dbReference type="ARBA" id="ARBA00022989"/>
    </source>
</evidence>
<feature type="transmembrane region" description="Helical" evidence="9">
    <location>
        <begin position="138"/>
        <end position="160"/>
    </location>
</feature>
<evidence type="ECO:0000256" key="1">
    <source>
        <dbReference type="ARBA" id="ARBA00004141"/>
    </source>
</evidence>
<feature type="transmembrane region" description="Helical" evidence="9">
    <location>
        <begin position="269"/>
        <end position="290"/>
    </location>
</feature>
<feature type="transmembrane region" description="Helical" evidence="9">
    <location>
        <begin position="81"/>
        <end position="98"/>
    </location>
</feature>
<evidence type="ECO:0000256" key="3">
    <source>
        <dbReference type="ARBA" id="ARBA00022692"/>
    </source>
</evidence>
<dbReference type="EnsemblMetazoa" id="NM_001170920">
    <property type="protein sequence ID" value="NP_001164391"/>
    <property type="gene ID" value="GeneID_100117504"/>
</dbReference>
<dbReference type="RefSeq" id="NP_001164391.1">
    <property type="nucleotide sequence ID" value="NM_001170920.1"/>
</dbReference>
<accession>A0A7M6W5R1</accession>
<keyword evidence="3 9" id="KW-0812">Transmembrane</keyword>
<evidence type="ECO:0000256" key="6">
    <source>
        <dbReference type="ARBA" id="ARBA00023136"/>
    </source>
</evidence>
<evidence type="ECO:0000313" key="10">
    <source>
        <dbReference type="EnsemblMetazoa" id="NP_001164391"/>
    </source>
</evidence>
<protein>
    <recommendedName>
        <fullName evidence="9">Odorant receptor</fullName>
    </recommendedName>
</protein>
<dbReference type="GeneID" id="100117504"/>
<organism evidence="10 11">
    <name type="scientific">Nasonia vitripennis</name>
    <name type="common">Parasitic wasp</name>
    <dbReference type="NCBI Taxonomy" id="7425"/>
    <lineage>
        <taxon>Eukaryota</taxon>
        <taxon>Metazoa</taxon>
        <taxon>Ecdysozoa</taxon>
        <taxon>Arthropoda</taxon>
        <taxon>Hexapoda</taxon>
        <taxon>Insecta</taxon>
        <taxon>Pterygota</taxon>
        <taxon>Neoptera</taxon>
        <taxon>Endopterygota</taxon>
        <taxon>Hymenoptera</taxon>
        <taxon>Apocrita</taxon>
        <taxon>Proctotrupomorpha</taxon>
        <taxon>Chalcidoidea</taxon>
        <taxon>Pteromalidae</taxon>
        <taxon>Pteromalinae</taxon>
        <taxon>Nasonia</taxon>
    </lineage>
</organism>
<dbReference type="InParanoid" id="A0A7M6W5R1"/>
<dbReference type="GO" id="GO:0007165">
    <property type="term" value="P:signal transduction"/>
    <property type="evidence" value="ECO:0007669"/>
    <property type="project" value="UniProtKB-KW"/>
</dbReference>
<evidence type="ECO:0000256" key="7">
    <source>
        <dbReference type="ARBA" id="ARBA00023170"/>
    </source>
</evidence>
<keyword evidence="11" id="KW-1185">Reference proteome</keyword>
<dbReference type="OrthoDB" id="6604226at2759"/>
<keyword evidence="4 9" id="KW-0552">Olfaction</keyword>
<keyword evidence="2 9" id="KW-0716">Sensory transduction</keyword>
<feature type="transmembrane region" description="Helical" evidence="9">
    <location>
        <begin position="47"/>
        <end position="69"/>
    </location>
</feature>
<dbReference type="Pfam" id="PF02949">
    <property type="entry name" value="7tm_6"/>
    <property type="match status" value="1"/>
</dbReference>
<dbReference type="CTD" id="5576885"/>
<evidence type="ECO:0000256" key="4">
    <source>
        <dbReference type="ARBA" id="ARBA00022725"/>
    </source>
</evidence>
<evidence type="ECO:0000256" key="8">
    <source>
        <dbReference type="ARBA" id="ARBA00023224"/>
    </source>
</evidence>
<dbReference type="InterPro" id="IPR004117">
    <property type="entry name" value="7tm6_olfct_rcpt"/>
</dbReference>
<dbReference type="GO" id="GO:0005886">
    <property type="term" value="C:plasma membrane"/>
    <property type="evidence" value="ECO:0007669"/>
    <property type="project" value="UniProtKB-SubCell"/>
</dbReference>
<proteinExistence type="inferred from homology"/>
<keyword evidence="8 9" id="KW-0807">Transducer</keyword>
<dbReference type="FunCoup" id="A0A7M6W5R1">
    <property type="interactions" value="82"/>
</dbReference>
<keyword evidence="6 9" id="KW-0472">Membrane</keyword>
<name>A0A7M6W5R1_NASVI</name>
<dbReference type="KEGG" id="nvi:100117504"/>
<feature type="transmembrane region" description="Helical" evidence="9">
    <location>
        <begin position="377"/>
        <end position="395"/>
    </location>
</feature>
<dbReference type="PANTHER" id="PTHR21137:SF26">
    <property type="entry name" value="ODORANT RECEPTOR 10A-RELATED"/>
    <property type="match status" value="1"/>
</dbReference>
<dbReference type="GO" id="GO:0004984">
    <property type="term" value="F:olfactory receptor activity"/>
    <property type="evidence" value="ECO:0007669"/>
    <property type="project" value="InterPro"/>
</dbReference>
<dbReference type="Proteomes" id="UP000002358">
    <property type="component" value="Chromosome 2"/>
</dbReference>
<evidence type="ECO:0000256" key="9">
    <source>
        <dbReference type="RuleBase" id="RU351113"/>
    </source>
</evidence>
<evidence type="ECO:0000256" key="2">
    <source>
        <dbReference type="ARBA" id="ARBA00022606"/>
    </source>
</evidence>
<dbReference type="SMR" id="A0A7M6W5R1"/>
<reference evidence="10" key="1">
    <citation type="submission" date="2021-01" db="UniProtKB">
        <authorList>
            <consortium name="EnsemblMetazoa"/>
        </authorList>
    </citation>
    <scope>IDENTIFICATION</scope>
</reference>
<dbReference type="GO" id="GO:0005549">
    <property type="term" value="F:odorant binding"/>
    <property type="evidence" value="ECO:0007669"/>
    <property type="project" value="InterPro"/>
</dbReference>
<dbReference type="AlphaFoldDB" id="A0A7M6W5R1"/>
<comment type="subcellular location">
    <subcellularLocation>
        <location evidence="9">Cell membrane</location>
        <topology evidence="9">Multi-pass membrane protein</topology>
    </subcellularLocation>
    <subcellularLocation>
        <location evidence="1">Membrane</location>
        <topology evidence="1">Multi-pass membrane protein</topology>
    </subcellularLocation>
</comment>
<feature type="transmembrane region" description="Helical" evidence="9">
    <location>
        <begin position="195"/>
        <end position="217"/>
    </location>
</feature>
<keyword evidence="5 9" id="KW-1133">Transmembrane helix</keyword>
<evidence type="ECO:0000313" key="11">
    <source>
        <dbReference type="Proteomes" id="UP000002358"/>
    </source>
</evidence>